<organism evidence="1 2">
    <name type="scientific">Mycolicibacter sinensis (strain JDM601)</name>
    <name type="common">Mycobacterium sinense</name>
    <dbReference type="NCBI Taxonomy" id="875328"/>
    <lineage>
        <taxon>Bacteria</taxon>
        <taxon>Bacillati</taxon>
        <taxon>Actinomycetota</taxon>
        <taxon>Actinomycetes</taxon>
        <taxon>Mycobacteriales</taxon>
        <taxon>Mycobacteriaceae</taxon>
        <taxon>Mycolicibacter</taxon>
    </lineage>
</organism>
<keyword evidence="2" id="KW-1185">Reference proteome</keyword>
<evidence type="ECO:0000313" key="1">
    <source>
        <dbReference type="EMBL" id="AEF34728.1"/>
    </source>
</evidence>
<dbReference type="HOGENOM" id="CLU_3202305_0_0_11"/>
<dbReference type="EMBL" id="CP002329">
    <property type="protein sequence ID" value="AEF34728.1"/>
    <property type="molecule type" value="Genomic_DNA"/>
</dbReference>
<dbReference type="KEGG" id="mjd:JDM601_0728"/>
<dbReference type="AlphaFoldDB" id="F5YRU6"/>
<evidence type="ECO:0000313" key="2">
    <source>
        <dbReference type="Proteomes" id="UP000009224"/>
    </source>
</evidence>
<proteinExistence type="predicted"/>
<dbReference type="Proteomes" id="UP000009224">
    <property type="component" value="Chromosome"/>
</dbReference>
<dbReference type="STRING" id="875328.JDM601_0728"/>
<name>F5YRU6_MYCSD</name>
<protein>
    <submittedName>
        <fullName evidence="1">Uncharacterized protein</fullName>
    </submittedName>
</protein>
<sequence length="45" mass="5186">MQRSARRRAPSNVHRDLFGQNTPFCVLQNTIPQCLFARQGPQAHH</sequence>
<reference evidence="1 2" key="1">
    <citation type="journal article" date="2011" name="J. Bacteriol.">
        <title>Complete genome sequence of a novel clinical isolate, the nontuberculous Mycobacterium strain JDM601.</title>
        <authorList>
            <person name="Zhang Z.Y."/>
            <person name="Sun Z.Q."/>
            <person name="Wang Z.L."/>
            <person name="Wen Z.L."/>
            <person name="Sun Q.W."/>
            <person name="Zhu Z.Q."/>
            <person name="Song Y.Z."/>
            <person name="Zhao J.W."/>
            <person name="Wang H.H."/>
            <person name="Zhang S.L."/>
            <person name="Guo X.K."/>
        </authorList>
    </citation>
    <scope>NUCLEOTIDE SEQUENCE [LARGE SCALE GENOMIC DNA]</scope>
    <source>
        <strain evidence="1 2">JDM601</strain>
    </source>
</reference>
<gene>
    <name evidence="1" type="ordered locus">JDM601_0728</name>
</gene>
<accession>F5YRU6</accession>